<gene>
    <name evidence="1" type="ORF">SDC9_200760</name>
</gene>
<name>A0A645IPU5_9ZZZZ</name>
<proteinExistence type="predicted"/>
<accession>A0A645IPU5</accession>
<evidence type="ECO:0000313" key="1">
    <source>
        <dbReference type="EMBL" id="MPN53096.1"/>
    </source>
</evidence>
<dbReference type="EMBL" id="VSSQ01119886">
    <property type="protein sequence ID" value="MPN53096.1"/>
    <property type="molecule type" value="Genomic_DNA"/>
</dbReference>
<sequence>MDEEKMEIGYLGLPIADLLGNAGLNGPGDREIRYAQYMERLLQRREG</sequence>
<protein>
    <submittedName>
        <fullName evidence="1">Uncharacterized protein</fullName>
    </submittedName>
</protein>
<organism evidence="1">
    <name type="scientific">bioreactor metagenome</name>
    <dbReference type="NCBI Taxonomy" id="1076179"/>
    <lineage>
        <taxon>unclassified sequences</taxon>
        <taxon>metagenomes</taxon>
        <taxon>ecological metagenomes</taxon>
    </lineage>
</organism>
<reference evidence="1" key="1">
    <citation type="submission" date="2019-08" db="EMBL/GenBank/DDBJ databases">
        <authorList>
            <person name="Kucharzyk K."/>
            <person name="Murdoch R.W."/>
            <person name="Higgins S."/>
            <person name="Loffler F."/>
        </authorList>
    </citation>
    <scope>NUCLEOTIDE SEQUENCE</scope>
</reference>
<dbReference type="AlphaFoldDB" id="A0A645IPU5"/>
<comment type="caution">
    <text evidence="1">The sequence shown here is derived from an EMBL/GenBank/DDBJ whole genome shotgun (WGS) entry which is preliminary data.</text>
</comment>